<dbReference type="Proteomes" id="UP000316304">
    <property type="component" value="Unassembled WGS sequence"/>
</dbReference>
<dbReference type="PANTHER" id="PTHR39963">
    <property type="entry name" value="SLL0983 PROTEIN"/>
    <property type="match status" value="1"/>
</dbReference>
<dbReference type="SUPFAM" id="SSF53335">
    <property type="entry name" value="S-adenosyl-L-methionine-dependent methyltransferases"/>
    <property type="match status" value="1"/>
</dbReference>
<dbReference type="GO" id="GO:0016645">
    <property type="term" value="F:oxidoreductase activity, acting on the CH-NH group of donors"/>
    <property type="evidence" value="ECO:0007669"/>
    <property type="project" value="InterPro"/>
</dbReference>
<proteinExistence type="predicted"/>
<protein>
    <submittedName>
        <fullName evidence="2">tRNA 5-methylaminomethyl-2-thiouridine biosynthesis bifunctional protein MnmC</fullName>
    </submittedName>
</protein>
<dbReference type="InterPro" id="IPR029063">
    <property type="entry name" value="SAM-dependent_MTases_sf"/>
</dbReference>
<reference evidence="2 3" key="1">
    <citation type="submission" date="2019-02" db="EMBL/GenBank/DDBJ databases">
        <title>Deep-cultivation of Planctomycetes and their phenomic and genomic characterization uncovers novel biology.</title>
        <authorList>
            <person name="Wiegand S."/>
            <person name="Jogler M."/>
            <person name="Boedeker C."/>
            <person name="Pinto D."/>
            <person name="Vollmers J."/>
            <person name="Rivas-Marin E."/>
            <person name="Kohn T."/>
            <person name="Peeters S.H."/>
            <person name="Heuer A."/>
            <person name="Rast P."/>
            <person name="Oberbeckmann S."/>
            <person name="Bunk B."/>
            <person name="Jeske O."/>
            <person name="Meyerdierks A."/>
            <person name="Storesund J.E."/>
            <person name="Kallscheuer N."/>
            <person name="Luecker S."/>
            <person name="Lage O.M."/>
            <person name="Pohl T."/>
            <person name="Merkel B.J."/>
            <person name="Hornburger P."/>
            <person name="Mueller R.-W."/>
            <person name="Bruemmer F."/>
            <person name="Labrenz M."/>
            <person name="Spormann A.M."/>
            <person name="Op Den Camp H."/>
            <person name="Overmann J."/>
            <person name="Amann R."/>
            <person name="Jetten M.S.M."/>
            <person name="Mascher T."/>
            <person name="Medema M.H."/>
            <person name="Devos D.P."/>
            <person name="Kaster A.-K."/>
            <person name="Ovreas L."/>
            <person name="Rohde M."/>
            <person name="Galperin M.Y."/>
            <person name="Jogler C."/>
        </authorList>
    </citation>
    <scope>NUCLEOTIDE SEQUENCE [LARGE SCALE GENOMIC DNA]</scope>
    <source>
        <strain evidence="2 3">Pla52o</strain>
    </source>
</reference>
<name>A0A5C6BZB3_9BACT</name>
<dbReference type="Pfam" id="PF05430">
    <property type="entry name" value="Methyltransf_30"/>
    <property type="match status" value="1"/>
</dbReference>
<sequence>MNQRVERTKLPCDVATLEIEVTDDGSRTLKSRVTGDSYHSASGALCETRHVYLLNSGIQERLSSGQSTRVLEIGLGTGMGMFVTVDCAIAHKTQLHYVAVEYEWISAPVVASLAPETWVSNPSIVANYLKWRAAVKLPSAVEAHGEASLISRPPHDAETSVHHWQAGDEQEVAVHLADVLAWDYAGDRFDAIYFDPFAPETNTELWQTATFEKMYKLLPPGGRLVTYCVKREVRDRLSAVGFKVRKTRGPAGGKREVLVAEKAG</sequence>
<dbReference type="InterPro" id="IPR008471">
    <property type="entry name" value="MnmC-like_methylTransf"/>
</dbReference>
<dbReference type="RefSeq" id="WP_146596882.1">
    <property type="nucleotide sequence ID" value="NZ_SJPT01000010.1"/>
</dbReference>
<dbReference type="EMBL" id="SJPT01000010">
    <property type="protein sequence ID" value="TWU17690.1"/>
    <property type="molecule type" value="Genomic_DNA"/>
</dbReference>
<gene>
    <name evidence="2" type="primary">mnmC</name>
    <name evidence="2" type="ORF">Pla52o_49050</name>
</gene>
<evidence type="ECO:0000313" key="3">
    <source>
        <dbReference type="Proteomes" id="UP000316304"/>
    </source>
</evidence>
<dbReference type="InterPro" id="IPR047785">
    <property type="entry name" value="tRNA_MNMC2"/>
</dbReference>
<dbReference type="NCBIfam" id="NF033855">
    <property type="entry name" value="tRNA_MNMC2"/>
    <property type="match status" value="1"/>
</dbReference>
<dbReference type="GO" id="GO:0004808">
    <property type="term" value="F:tRNA (5-methylaminomethyl-2-thiouridylate)(34)-methyltransferase activity"/>
    <property type="evidence" value="ECO:0007669"/>
    <property type="project" value="InterPro"/>
</dbReference>
<evidence type="ECO:0000259" key="1">
    <source>
        <dbReference type="Pfam" id="PF05430"/>
    </source>
</evidence>
<evidence type="ECO:0000313" key="2">
    <source>
        <dbReference type="EMBL" id="TWU17690.1"/>
    </source>
</evidence>
<keyword evidence="3" id="KW-1185">Reference proteome</keyword>
<feature type="domain" description="MnmC-like methyltransferase" evidence="1">
    <location>
        <begin position="167"/>
        <end position="262"/>
    </location>
</feature>
<dbReference type="Gene3D" id="3.40.50.150">
    <property type="entry name" value="Vaccinia Virus protein VP39"/>
    <property type="match status" value="1"/>
</dbReference>
<dbReference type="PANTHER" id="PTHR39963:SF1">
    <property type="entry name" value="MNMC-LIKE METHYLTRANSFERASE DOMAIN-CONTAINING PROTEIN"/>
    <property type="match status" value="1"/>
</dbReference>
<organism evidence="2 3">
    <name type="scientific">Novipirellula galeiformis</name>
    <dbReference type="NCBI Taxonomy" id="2528004"/>
    <lineage>
        <taxon>Bacteria</taxon>
        <taxon>Pseudomonadati</taxon>
        <taxon>Planctomycetota</taxon>
        <taxon>Planctomycetia</taxon>
        <taxon>Pirellulales</taxon>
        <taxon>Pirellulaceae</taxon>
        <taxon>Novipirellula</taxon>
    </lineage>
</organism>
<dbReference type="CDD" id="cd02440">
    <property type="entry name" value="AdoMet_MTases"/>
    <property type="match status" value="1"/>
</dbReference>
<dbReference type="OrthoDB" id="9786494at2"/>
<comment type="caution">
    <text evidence="2">The sequence shown here is derived from an EMBL/GenBank/DDBJ whole genome shotgun (WGS) entry which is preliminary data.</text>
</comment>
<accession>A0A5C6BZB3</accession>
<dbReference type="AlphaFoldDB" id="A0A5C6BZB3"/>